<feature type="transmembrane region" description="Helical" evidence="7">
    <location>
        <begin position="6"/>
        <end position="23"/>
    </location>
</feature>
<keyword evidence="10" id="KW-1185">Reference proteome</keyword>
<dbReference type="InterPro" id="IPR007353">
    <property type="entry name" value="DUF421"/>
</dbReference>
<dbReference type="AlphaFoldDB" id="A0A8J3EN88"/>
<dbReference type="Pfam" id="PF04239">
    <property type="entry name" value="DUF421"/>
    <property type="match status" value="1"/>
</dbReference>
<gene>
    <name evidence="9" type="primary">yrbG</name>
    <name evidence="9" type="ORF">GCM10007096_31980</name>
</gene>
<feature type="domain" description="YetF C-terminal" evidence="8">
    <location>
        <begin position="79"/>
        <end position="202"/>
    </location>
</feature>
<dbReference type="InterPro" id="IPR023090">
    <property type="entry name" value="UPF0702_alpha/beta_dom_sf"/>
</dbReference>
<dbReference type="Proteomes" id="UP000656813">
    <property type="component" value="Unassembled WGS sequence"/>
</dbReference>
<evidence type="ECO:0000256" key="7">
    <source>
        <dbReference type="SAM" id="Phobius"/>
    </source>
</evidence>
<evidence type="ECO:0000256" key="2">
    <source>
        <dbReference type="ARBA" id="ARBA00006448"/>
    </source>
</evidence>
<comment type="subcellular location">
    <subcellularLocation>
        <location evidence="1">Cell membrane</location>
        <topology evidence="1">Multi-pass membrane protein</topology>
    </subcellularLocation>
</comment>
<evidence type="ECO:0000256" key="6">
    <source>
        <dbReference type="ARBA" id="ARBA00023136"/>
    </source>
</evidence>
<accession>A0A8J3EN88</accession>
<organism evidence="9 10">
    <name type="scientific">Pullulanibacillus pueri</name>
    <dbReference type="NCBI Taxonomy" id="1437324"/>
    <lineage>
        <taxon>Bacteria</taxon>
        <taxon>Bacillati</taxon>
        <taxon>Bacillota</taxon>
        <taxon>Bacilli</taxon>
        <taxon>Bacillales</taxon>
        <taxon>Sporolactobacillaceae</taxon>
        <taxon>Pullulanibacillus</taxon>
    </lineage>
</organism>
<evidence type="ECO:0000313" key="10">
    <source>
        <dbReference type="Proteomes" id="UP000656813"/>
    </source>
</evidence>
<evidence type="ECO:0000256" key="5">
    <source>
        <dbReference type="ARBA" id="ARBA00022989"/>
    </source>
</evidence>
<proteinExistence type="inferred from homology"/>
<evidence type="ECO:0000259" key="8">
    <source>
        <dbReference type="Pfam" id="PF04239"/>
    </source>
</evidence>
<feature type="transmembrane region" description="Helical" evidence="7">
    <location>
        <begin position="55"/>
        <end position="78"/>
    </location>
</feature>
<name>A0A8J3EN88_9BACL</name>
<dbReference type="PANTHER" id="PTHR34582:SF6">
    <property type="entry name" value="UPF0702 TRANSMEMBRANE PROTEIN YCAP"/>
    <property type="match status" value="1"/>
</dbReference>
<dbReference type="Gene3D" id="3.30.240.20">
    <property type="entry name" value="bsu07140 like domains"/>
    <property type="match status" value="2"/>
</dbReference>
<dbReference type="EMBL" id="BMFV01000028">
    <property type="protein sequence ID" value="GGH85785.1"/>
    <property type="molecule type" value="Genomic_DNA"/>
</dbReference>
<reference evidence="9" key="2">
    <citation type="submission" date="2020-09" db="EMBL/GenBank/DDBJ databases">
        <authorList>
            <person name="Sun Q."/>
            <person name="Zhou Y."/>
        </authorList>
    </citation>
    <scope>NUCLEOTIDE SEQUENCE</scope>
    <source>
        <strain evidence="9">CGMCC 1.12777</strain>
    </source>
</reference>
<reference evidence="9" key="1">
    <citation type="journal article" date="2014" name="Int. J. Syst. Evol. Microbiol.">
        <title>Complete genome sequence of Corynebacterium casei LMG S-19264T (=DSM 44701T), isolated from a smear-ripened cheese.</title>
        <authorList>
            <consortium name="US DOE Joint Genome Institute (JGI-PGF)"/>
            <person name="Walter F."/>
            <person name="Albersmeier A."/>
            <person name="Kalinowski J."/>
            <person name="Ruckert C."/>
        </authorList>
    </citation>
    <scope>NUCLEOTIDE SEQUENCE</scope>
    <source>
        <strain evidence="9">CGMCC 1.12777</strain>
    </source>
</reference>
<comment type="caution">
    <text evidence="9">The sequence shown here is derived from an EMBL/GenBank/DDBJ whole genome shotgun (WGS) entry which is preliminary data.</text>
</comment>
<dbReference type="GO" id="GO:0005886">
    <property type="term" value="C:plasma membrane"/>
    <property type="evidence" value="ECO:0007669"/>
    <property type="project" value="UniProtKB-SubCell"/>
</dbReference>
<evidence type="ECO:0000313" key="9">
    <source>
        <dbReference type="EMBL" id="GGH85785.1"/>
    </source>
</evidence>
<keyword evidence="3" id="KW-1003">Cell membrane</keyword>
<evidence type="ECO:0000256" key="1">
    <source>
        <dbReference type="ARBA" id="ARBA00004651"/>
    </source>
</evidence>
<dbReference type="PANTHER" id="PTHR34582">
    <property type="entry name" value="UPF0702 TRANSMEMBRANE PROTEIN YCAP"/>
    <property type="match status" value="1"/>
</dbReference>
<evidence type="ECO:0000256" key="3">
    <source>
        <dbReference type="ARBA" id="ARBA00022475"/>
    </source>
</evidence>
<keyword evidence="6 7" id="KW-0472">Membrane</keyword>
<feature type="transmembrane region" description="Helical" evidence="7">
    <location>
        <begin position="30"/>
        <end position="49"/>
    </location>
</feature>
<keyword evidence="5 7" id="KW-1133">Transmembrane helix</keyword>
<keyword evidence="4 7" id="KW-0812">Transmembrane</keyword>
<comment type="similarity">
    <text evidence="2">Belongs to the UPF0702 family.</text>
</comment>
<protein>
    <submittedName>
        <fullName evidence="9">UPF0702 transmembrane protein YrbG</fullName>
    </submittedName>
</protein>
<evidence type="ECO:0000256" key="4">
    <source>
        <dbReference type="ARBA" id="ARBA00022692"/>
    </source>
</evidence>
<sequence>MATIILRTMIIYCVILLTFRLMGKREIGQLSVVDFVISIMIAELAVTSIEDTSTSLFITLLPIFSLLFIQLTLAYLSLKAPHLRRLMDGEPTVIIKDGKIDKKQMRKQRYNFDDLLMQLREKNVKRIDDVEFAILEPNGKLSVLKQLHHDDNITKDKQERPLPLPLIEDGKVQEHNLARLHKTPLWLRQKLRVLGYKNIKLIASCILDKNEVFHIKLKEE</sequence>